<reference evidence="8" key="1">
    <citation type="submission" date="2012-08" db="EMBL/GenBank/DDBJ databases">
        <title>Transcriptome of adult Musca domestica launches a platform for comparative house fly gene expression and characterization of differential gene expression among resistant and susceptible house flies.</title>
        <authorList>
            <person name="Liu N."/>
            <person name="Zhang L."/>
            <person name="Li M."/>
            <person name="Reid W."/>
        </authorList>
    </citation>
    <scope>NUCLEOTIDE SEQUENCE</scope>
    <source>
        <strain evidence="8">ALHF</strain>
        <tissue evidence="8">Whole body</tissue>
    </source>
</reference>
<feature type="region of interest" description="Disordered" evidence="5">
    <location>
        <begin position="362"/>
        <end position="435"/>
    </location>
</feature>
<dbReference type="PANTHER" id="PTHR12202:SF0">
    <property type="entry name" value="ESF1 HOMOLOG"/>
    <property type="match status" value="1"/>
</dbReference>
<evidence type="ECO:0000259" key="6">
    <source>
        <dbReference type="Pfam" id="PF08159"/>
    </source>
</evidence>
<keyword evidence="3" id="KW-0175">Coiled coil</keyword>
<feature type="compositionally biased region" description="Basic and acidic residues" evidence="5">
    <location>
        <begin position="202"/>
        <end position="229"/>
    </location>
</feature>
<dbReference type="GO" id="GO:0003723">
    <property type="term" value="F:RNA binding"/>
    <property type="evidence" value="ECO:0007669"/>
    <property type="project" value="TreeGrafter"/>
</dbReference>
<dbReference type="VEuPathDB" id="VectorBase:MDOMA2_018185"/>
<feature type="compositionally biased region" description="Basic residues" evidence="5">
    <location>
        <begin position="558"/>
        <end position="569"/>
    </location>
</feature>
<feature type="compositionally biased region" description="Basic and acidic residues" evidence="5">
    <location>
        <begin position="626"/>
        <end position="638"/>
    </location>
</feature>
<feature type="compositionally biased region" description="Basic residues" evidence="5">
    <location>
        <begin position="505"/>
        <end position="519"/>
    </location>
</feature>
<evidence type="ECO:0000259" key="7">
    <source>
        <dbReference type="Pfam" id="PF25121"/>
    </source>
</evidence>
<feature type="compositionally biased region" description="Basic and acidic residues" evidence="5">
    <location>
        <begin position="481"/>
        <end position="491"/>
    </location>
</feature>
<feature type="region of interest" description="Disordered" evidence="5">
    <location>
        <begin position="682"/>
        <end position="716"/>
    </location>
</feature>
<comment type="similarity">
    <text evidence="2">Belongs to the ESF1 family.</text>
</comment>
<comment type="subcellular location">
    <subcellularLocation>
        <location evidence="1">Nucleus</location>
        <location evidence="1">Nucleolus</location>
    </subcellularLocation>
</comment>
<dbReference type="Pfam" id="PF08159">
    <property type="entry name" value="NUC153"/>
    <property type="match status" value="1"/>
</dbReference>
<evidence type="ECO:0000256" key="2">
    <source>
        <dbReference type="ARBA" id="ARBA00009087"/>
    </source>
</evidence>
<feature type="region of interest" description="Disordered" evidence="5">
    <location>
        <begin position="15"/>
        <end position="134"/>
    </location>
</feature>
<organism evidence="8">
    <name type="scientific">Musca domestica</name>
    <name type="common">House fly</name>
    <dbReference type="NCBI Taxonomy" id="7370"/>
    <lineage>
        <taxon>Eukaryota</taxon>
        <taxon>Metazoa</taxon>
        <taxon>Ecdysozoa</taxon>
        <taxon>Arthropoda</taxon>
        <taxon>Hexapoda</taxon>
        <taxon>Insecta</taxon>
        <taxon>Pterygota</taxon>
        <taxon>Neoptera</taxon>
        <taxon>Endopterygota</taxon>
        <taxon>Diptera</taxon>
        <taxon>Brachycera</taxon>
        <taxon>Muscomorpha</taxon>
        <taxon>Muscoidea</taxon>
        <taxon>Muscidae</taxon>
        <taxon>Musca</taxon>
    </lineage>
</organism>
<evidence type="ECO:0000313" key="8">
    <source>
        <dbReference type="EMBL" id="AFP63206.1"/>
    </source>
</evidence>
<sequence length="739" mass="86239">MFTNDKFQVKYTVDKYGRRVNRSNADDLRKYYELNSSDDEEKEEEEEDKVGGQESEKDDSEEDEQEEREKEEKAIIQESDVDENDALTSDDEEVPKSLRDRLLDPNIDYARGEGRLITDSSSDDDSSEDDEDPEMYIDHVWGELDNDADTTDESTRRLAVCNMDWDRVRAVDLMVLFNSFLPRGGSILSIKIYPSEFGKERMKEEELHGPPELVGLDKDSRNPKKESDKPKKKKKNSGSDDEDDELVVEQDSDAEEGDEYHMEKLRQYQLNRLRYYYAVMEFDSVESADKIYKECDGIEYESSATKIDLRYIPDDTTFDEDEPTDVCLEMPDMNTYQPRQFTTTALQQAKVDLTWDETAVDRKELGDKLSSGKMDGISDQDLRKIVAYSSEEEEEEEGDDEADEEEEDDAEESQVEEEKPVEKKSKKPKSKKKEEVINKYKALLAEINEKEQKEKEKKKYAMEFTWEVNEGNENNEDDKDKEETFEGKPKSELTPIEKVLLKRSEKNKRRKEERKKKKLQAAGVESESDLDSLPEGIDMSDPYFAEEFANGDFVDPKAKRKEKQKKQRQLKAEQEEEDEKNAKELELLLDDNEEDHKKQHFSLEKILKQEQETKSKKKRKKQLKKSKADIEESNKPIEDNFQLNVNDNRFTAVFTSHEFNIDPTDPHFKKTKGMEQLIHEKLKRRHNEGDANKTTNANGNAENDGPDSAKKPKKNIENILLVKNLKRKIQMKQQQQQVR</sequence>
<dbReference type="InterPro" id="IPR056750">
    <property type="entry name" value="RRM_ESF1"/>
</dbReference>
<evidence type="ECO:0000256" key="3">
    <source>
        <dbReference type="ARBA" id="ARBA00023054"/>
    </source>
</evidence>
<dbReference type="Pfam" id="PF25121">
    <property type="entry name" value="RRM_ESF1"/>
    <property type="match status" value="1"/>
</dbReference>
<feature type="domain" description="NUC153" evidence="6">
    <location>
        <begin position="647"/>
        <end position="675"/>
    </location>
</feature>
<evidence type="ECO:0000256" key="4">
    <source>
        <dbReference type="ARBA" id="ARBA00023242"/>
    </source>
</evidence>
<keyword evidence="4" id="KW-0539">Nucleus</keyword>
<feature type="compositionally biased region" description="Acidic residues" evidence="5">
    <location>
        <begin position="390"/>
        <end position="415"/>
    </location>
</feature>
<feature type="compositionally biased region" description="Basic residues" evidence="5">
    <location>
        <begin position="615"/>
        <end position="625"/>
    </location>
</feature>
<feature type="compositionally biased region" description="Acidic residues" evidence="5">
    <location>
        <begin position="56"/>
        <end position="66"/>
    </location>
</feature>
<evidence type="ECO:0000256" key="1">
    <source>
        <dbReference type="ARBA" id="ARBA00004604"/>
    </source>
</evidence>
<feature type="compositionally biased region" description="Acidic residues" evidence="5">
    <location>
        <begin position="36"/>
        <end position="48"/>
    </location>
</feature>
<feature type="compositionally biased region" description="Basic and acidic residues" evidence="5">
    <location>
        <begin position="594"/>
        <end position="614"/>
    </location>
</feature>
<feature type="compositionally biased region" description="Basic and acidic residues" evidence="5">
    <location>
        <begin position="94"/>
        <end position="103"/>
    </location>
</feature>
<protein>
    <submittedName>
        <fullName evidence="8">NUC153 domain protein</fullName>
    </submittedName>
</protein>
<name>T1PIF1_MUSDO</name>
<dbReference type="GO" id="GO:0005730">
    <property type="term" value="C:nucleolus"/>
    <property type="evidence" value="ECO:0007669"/>
    <property type="project" value="UniProtKB-SubCell"/>
</dbReference>
<feature type="compositionally biased region" description="Polar residues" evidence="5">
    <location>
        <begin position="692"/>
        <end position="701"/>
    </location>
</feature>
<dbReference type="GO" id="GO:0006364">
    <property type="term" value="P:rRNA processing"/>
    <property type="evidence" value="ECO:0007669"/>
    <property type="project" value="InterPro"/>
</dbReference>
<feature type="region of interest" description="Disordered" evidence="5">
    <location>
        <begin position="465"/>
        <end position="640"/>
    </location>
</feature>
<feature type="domain" description="ESF1 RRM" evidence="7">
    <location>
        <begin position="155"/>
        <end position="327"/>
    </location>
</feature>
<accession>T1PIF1</accession>
<feature type="compositionally biased region" description="Acidic residues" evidence="5">
    <location>
        <begin position="121"/>
        <end position="134"/>
    </location>
</feature>
<evidence type="ECO:0000256" key="5">
    <source>
        <dbReference type="SAM" id="MobiDB-lite"/>
    </source>
</evidence>
<dbReference type="InterPro" id="IPR012580">
    <property type="entry name" value="NUC153"/>
</dbReference>
<dbReference type="InterPro" id="IPR039754">
    <property type="entry name" value="Esf1"/>
</dbReference>
<dbReference type="VEuPathDB" id="VectorBase:MDOA011406"/>
<feature type="compositionally biased region" description="Acidic residues" evidence="5">
    <location>
        <begin position="79"/>
        <end position="93"/>
    </location>
</feature>
<dbReference type="PANTHER" id="PTHR12202">
    <property type="entry name" value="ESF1 HOMOLOG"/>
    <property type="match status" value="1"/>
</dbReference>
<proteinExistence type="evidence at transcript level"/>
<dbReference type="EMBL" id="KA648577">
    <property type="protein sequence ID" value="AFP63206.1"/>
    <property type="molecule type" value="mRNA"/>
</dbReference>
<dbReference type="AlphaFoldDB" id="T1PIF1"/>
<feature type="region of interest" description="Disordered" evidence="5">
    <location>
        <begin position="202"/>
        <end position="260"/>
    </location>
</feature>
<feature type="compositionally biased region" description="Acidic residues" evidence="5">
    <location>
        <begin position="239"/>
        <end position="258"/>
    </location>
</feature>
<feature type="compositionally biased region" description="Basic and acidic residues" evidence="5">
    <location>
        <begin position="707"/>
        <end position="716"/>
    </location>
</feature>